<dbReference type="Proteomes" id="UP000604046">
    <property type="component" value="Unassembled WGS sequence"/>
</dbReference>
<organism evidence="3 4">
    <name type="scientific">Symbiodinium natans</name>
    <dbReference type="NCBI Taxonomy" id="878477"/>
    <lineage>
        <taxon>Eukaryota</taxon>
        <taxon>Sar</taxon>
        <taxon>Alveolata</taxon>
        <taxon>Dinophyceae</taxon>
        <taxon>Suessiales</taxon>
        <taxon>Symbiodiniaceae</taxon>
        <taxon>Symbiodinium</taxon>
    </lineage>
</organism>
<protein>
    <submittedName>
        <fullName evidence="3">UGT80B1 protein</fullName>
    </submittedName>
</protein>
<evidence type="ECO:0000259" key="2">
    <source>
        <dbReference type="Pfam" id="PF23726"/>
    </source>
</evidence>
<evidence type="ECO:0000313" key="3">
    <source>
        <dbReference type="EMBL" id="CAE7411217.1"/>
    </source>
</evidence>
<feature type="transmembrane region" description="Helical" evidence="1">
    <location>
        <begin position="576"/>
        <end position="596"/>
    </location>
</feature>
<dbReference type="Pfam" id="PF23726">
    <property type="entry name" value="Beta-prop_RSE1_2nd"/>
    <property type="match status" value="1"/>
</dbReference>
<accession>A0A812QZB2</accession>
<feature type="domain" description="RSE1/DDB1/CPSF1 second beta-propeller" evidence="2">
    <location>
        <begin position="4"/>
        <end position="133"/>
    </location>
</feature>
<keyword evidence="1" id="KW-1133">Transmembrane helix</keyword>
<sequence>MTLPTLSAGPVLSGKLLVQLTPQRALFMPAAPGKGTVPPAVAYPSGCRAVQASVCDPFVVLRCQDGSLKLLSVAEGPALRDHTGQAAFKELAAASWAALASTQKGLWLTVLTPQQRGLLVVFKLTASGSAVSVEEVFRTSRLSDVPPVLRKTPAAEPDDEDAVNQLSPSWDYLRPITDVSAPLPRNSLEMTTKAEEETASVDLEELYSSLISEMLPTRAEILRATRASRALQCLGRPFRQGKGDFYDRSVPSTRISSFWSHSWHGAVWPKILTLLLMNNGTAAAVLSSASVVLVGFVYGSGVLPFFYLGWCCTTGALTYTLVMVFWRSRQLVFVDRICISQSDEELKGEALISLGAFLKCADSMLVLWDPTYVERLWCVFELAAFLHSRQRGMKPDLTIRPTVLGPAVLLILAQLFAANAASSVAWNMMGAGLEFYVGHAVLAIGTVVLAVHIGRSYCRSIAKLHEEVSGFRVDRLKSYCCSVDHHDPTSGEAMPCDRKIILQCVRTWFDTVQAFERRVQTEVLQILIYQLSNEVFSYWQAVVLTTPIAWRYADLGFDWVLAGDATKAVHNFMRGFTYWFAVSPTLTLLLVRLAYWTRKKQAYRLVDYMVSFLITLVGAAYYFAHQFWDLLLFQAIFPEMRIVAGLMYSIPAFGIALLVWRAIPKIPVHSTTAPRDCP</sequence>
<feature type="transmembrane region" description="Helical" evidence="1">
    <location>
        <begin position="397"/>
        <end position="416"/>
    </location>
</feature>
<keyword evidence="1" id="KW-0472">Membrane</keyword>
<feature type="transmembrane region" description="Helical" evidence="1">
    <location>
        <begin position="608"/>
        <end position="628"/>
    </location>
</feature>
<dbReference type="EMBL" id="CAJNDS010002285">
    <property type="protein sequence ID" value="CAE7411217.1"/>
    <property type="molecule type" value="Genomic_DNA"/>
</dbReference>
<feature type="transmembrane region" description="Helical" evidence="1">
    <location>
        <begin position="436"/>
        <end position="454"/>
    </location>
</feature>
<reference evidence="3" key="1">
    <citation type="submission" date="2021-02" db="EMBL/GenBank/DDBJ databases">
        <authorList>
            <person name="Dougan E. K."/>
            <person name="Rhodes N."/>
            <person name="Thang M."/>
            <person name="Chan C."/>
        </authorList>
    </citation>
    <scope>NUCLEOTIDE SEQUENCE</scope>
</reference>
<proteinExistence type="predicted"/>
<dbReference type="InterPro" id="IPR058543">
    <property type="entry name" value="Beta-prop_RSE1/DDB1/CPSF1_2nd"/>
</dbReference>
<keyword evidence="4" id="KW-1185">Reference proteome</keyword>
<keyword evidence="1" id="KW-0812">Transmembrane</keyword>
<comment type="caution">
    <text evidence="3">The sequence shown here is derived from an EMBL/GenBank/DDBJ whole genome shotgun (WGS) entry which is preliminary data.</text>
</comment>
<dbReference type="OrthoDB" id="425554at2759"/>
<evidence type="ECO:0000313" key="4">
    <source>
        <dbReference type="Proteomes" id="UP000604046"/>
    </source>
</evidence>
<feature type="transmembrane region" description="Helical" evidence="1">
    <location>
        <begin position="535"/>
        <end position="553"/>
    </location>
</feature>
<feature type="transmembrane region" description="Helical" evidence="1">
    <location>
        <begin position="305"/>
        <end position="326"/>
    </location>
</feature>
<gene>
    <name evidence="3" type="primary">UGT80B1</name>
    <name evidence="3" type="ORF">SNAT2548_LOCUS22368</name>
</gene>
<evidence type="ECO:0000256" key="1">
    <source>
        <dbReference type="SAM" id="Phobius"/>
    </source>
</evidence>
<feature type="transmembrane region" description="Helical" evidence="1">
    <location>
        <begin position="640"/>
        <end position="660"/>
    </location>
</feature>
<dbReference type="AlphaFoldDB" id="A0A812QZB2"/>
<name>A0A812QZB2_9DINO</name>